<dbReference type="Pfam" id="PF00497">
    <property type="entry name" value="SBP_bac_3"/>
    <property type="match status" value="1"/>
</dbReference>
<sequence length="277" mass="31301">MVSAVRDSILTGYRRDARAWWVMLMQRSALCVCLWLSGISLLSAAELQLYTEESPPLNFSRDGLITGFSTELIQQLAVLAGDEVRIVLAPWTRGYAKAQGTPNVGLFTVARIAEREKSFQWVGPISLSINRFYTRKGSGLLIDSMAAAQPRQLVLPRQWYSYQYLADQGFRNIYTVTSAERMMEMFRSGRGEVLAASDIALPDLLGLVGMTPDQVEAQWVFLLHESYLVFSPTTDPAVVMRWQVALDEMKRDGSFALTFQRWFPSRSLPSRLLEVSR</sequence>
<feature type="domain" description="Solute-binding protein family 3/N-terminal" evidence="1">
    <location>
        <begin position="52"/>
        <end position="264"/>
    </location>
</feature>
<organism evidence="2 3">
    <name type="scientific">Pseudomonas guineae</name>
    <dbReference type="NCBI Taxonomy" id="425504"/>
    <lineage>
        <taxon>Bacteria</taxon>
        <taxon>Pseudomonadati</taxon>
        <taxon>Pseudomonadota</taxon>
        <taxon>Gammaproteobacteria</taxon>
        <taxon>Pseudomonadales</taxon>
        <taxon>Pseudomonadaceae</taxon>
        <taxon>Pseudomonas</taxon>
    </lineage>
</organism>
<accession>A0A1I3EI89</accession>
<proteinExistence type="predicted"/>
<reference evidence="3" key="1">
    <citation type="submission" date="2016-10" db="EMBL/GenBank/DDBJ databases">
        <authorList>
            <person name="Varghese N."/>
            <person name="Submissions S."/>
        </authorList>
    </citation>
    <scope>NUCLEOTIDE SEQUENCE [LARGE SCALE GENOMIC DNA]</scope>
    <source>
        <strain evidence="3">LMG 24016</strain>
    </source>
</reference>
<evidence type="ECO:0000259" key="1">
    <source>
        <dbReference type="Pfam" id="PF00497"/>
    </source>
</evidence>
<dbReference type="Proteomes" id="UP000243606">
    <property type="component" value="Unassembled WGS sequence"/>
</dbReference>
<dbReference type="PANTHER" id="PTHR38834:SF3">
    <property type="entry name" value="SOLUTE-BINDING PROTEIN FAMILY 3_N-TERMINAL DOMAIN-CONTAINING PROTEIN"/>
    <property type="match status" value="1"/>
</dbReference>
<dbReference type="AlphaFoldDB" id="A0A1I3EI89"/>
<dbReference type="SUPFAM" id="SSF53850">
    <property type="entry name" value="Periplasmic binding protein-like II"/>
    <property type="match status" value="1"/>
</dbReference>
<evidence type="ECO:0000313" key="3">
    <source>
        <dbReference type="Proteomes" id="UP000243606"/>
    </source>
</evidence>
<dbReference type="InterPro" id="IPR001638">
    <property type="entry name" value="Solute-binding_3/MltF_N"/>
</dbReference>
<dbReference type="EMBL" id="FOQL01000001">
    <property type="protein sequence ID" value="SFH98431.1"/>
    <property type="molecule type" value="Genomic_DNA"/>
</dbReference>
<evidence type="ECO:0000313" key="2">
    <source>
        <dbReference type="EMBL" id="SFH98431.1"/>
    </source>
</evidence>
<keyword evidence="3" id="KW-1185">Reference proteome</keyword>
<protein>
    <submittedName>
        <fullName evidence="2">Amino acid ABC transporter substrate-binding protein, PAAT family</fullName>
    </submittedName>
</protein>
<dbReference type="Gene3D" id="3.40.190.10">
    <property type="entry name" value="Periplasmic binding protein-like II"/>
    <property type="match status" value="2"/>
</dbReference>
<dbReference type="OrthoDB" id="8587856at2"/>
<dbReference type="STRING" id="425504.SAMN05216206_0974"/>
<gene>
    <name evidence="2" type="ORF">SAMN05216206_0974</name>
</gene>
<name>A0A1I3EI89_9PSED</name>
<dbReference type="PANTHER" id="PTHR38834">
    <property type="entry name" value="PERIPLASMIC SUBSTRATE BINDING PROTEIN FAMILY 3"/>
    <property type="match status" value="1"/>
</dbReference>